<name>A0A9W6UB23_9STRA</name>
<gene>
    <name evidence="4" type="ORF">Pfra01_000642600</name>
</gene>
<evidence type="ECO:0000313" key="5">
    <source>
        <dbReference type="Proteomes" id="UP001165121"/>
    </source>
</evidence>
<evidence type="ECO:0000256" key="1">
    <source>
        <dbReference type="PROSITE-ProRule" id="PRU00042"/>
    </source>
</evidence>
<keyword evidence="1" id="KW-0862">Zinc</keyword>
<dbReference type="SUPFAM" id="SSF57667">
    <property type="entry name" value="beta-beta-alpha zinc fingers"/>
    <property type="match status" value="1"/>
</dbReference>
<feature type="domain" description="C2H2-type" evidence="3">
    <location>
        <begin position="10"/>
        <end position="39"/>
    </location>
</feature>
<feature type="region of interest" description="Disordered" evidence="2">
    <location>
        <begin position="126"/>
        <end position="145"/>
    </location>
</feature>
<dbReference type="OrthoDB" id="654211at2759"/>
<dbReference type="GO" id="GO:0008270">
    <property type="term" value="F:zinc ion binding"/>
    <property type="evidence" value="ECO:0007669"/>
    <property type="project" value="UniProtKB-KW"/>
</dbReference>
<keyword evidence="1" id="KW-0863">Zinc-finger</keyword>
<dbReference type="Proteomes" id="UP001165121">
    <property type="component" value="Unassembled WGS sequence"/>
</dbReference>
<dbReference type="SMART" id="SM00355">
    <property type="entry name" value="ZnF_C2H2"/>
    <property type="match status" value="1"/>
</dbReference>
<dbReference type="InterPro" id="IPR036236">
    <property type="entry name" value="Znf_C2H2_sf"/>
</dbReference>
<dbReference type="PROSITE" id="PS00028">
    <property type="entry name" value="ZINC_FINGER_C2H2_1"/>
    <property type="match status" value="1"/>
</dbReference>
<evidence type="ECO:0000256" key="2">
    <source>
        <dbReference type="SAM" id="MobiDB-lite"/>
    </source>
</evidence>
<dbReference type="EMBL" id="BSXT01000544">
    <property type="protein sequence ID" value="GMF29720.1"/>
    <property type="molecule type" value="Genomic_DNA"/>
</dbReference>
<evidence type="ECO:0000259" key="3">
    <source>
        <dbReference type="PROSITE" id="PS50157"/>
    </source>
</evidence>
<comment type="caution">
    <text evidence="4">The sequence shown here is derived from an EMBL/GenBank/DDBJ whole genome shotgun (WGS) entry which is preliminary data.</text>
</comment>
<keyword evidence="1" id="KW-0479">Metal-binding</keyword>
<dbReference type="PROSITE" id="PS50157">
    <property type="entry name" value="ZINC_FINGER_C2H2_2"/>
    <property type="match status" value="1"/>
</dbReference>
<evidence type="ECO:0000313" key="4">
    <source>
        <dbReference type="EMBL" id="GMF29720.1"/>
    </source>
</evidence>
<proteinExistence type="predicted"/>
<protein>
    <submittedName>
        <fullName evidence="4">Unnamed protein product</fullName>
    </submittedName>
</protein>
<accession>A0A9W6UB23</accession>
<sequence>MQFHLGSPVHVCTIGNCGKTFSTTGNLNRHVKHHHPNQTLRPLPPPQPNAPLLIRPPPMAPLQLQVQVPQVQYPVDMGYQFPSPRVSNPPMKRVVDVAPPSFAPGIAQQYYGSRRLSGDYNRPSPAQVMPSQLPSPVGLTPRGTRNPGIADVLSSIFDEMDYGSVDPEKPLPAPPLQPQPQNILDDMVSFHVAHIEL</sequence>
<reference evidence="4" key="1">
    <citation type="submission" date="2023-04" db="EMBL/GenBank/DDBJ databases">
        <title>Phytophthora fragariaefolia NBRC 109709.</title>
        <authorList>
            <person name="Ichikawa N."/>
            <person name="Sato H."/>
            <person name="Tonouchi N."/>
        </authorList>
    </citation>
    <scope>NUCLEOTIDE SEQUENCE</scope>
    <source>
        <strain evidence="4">NBRC 109709</strain>
    </source>
</reference>
<keyword evidence="5" id="KW-1185">Reference proteome</keyword>
<dbReference type="AlphaFoldDB" id="A0A9W6UB23"/>
<dbReference type="InterPro" id="IPR013087">
    <property type="entry name" value="Znf_C2H2_type"/>
</dbReference>
<organism evidence="4 5">
    <name type="scientific">Phytophthora fragariaefolia</name>
    <dbReference type="NCBI Taxonomy" id="1490495"/>
    <lineage>
        <taxon>Eukaryota</taxon>
        <taxon>Sar</taxon>
        <taxon>Stramenopiles</taxon>
        <taxon>Oomycota</taxon>
        <taxon>Peronosporomycetes</taxon>
        <taxon>Peronosporales</taxon>
        <taxon>Peronosporaceae</taxon>
        <taxon>Phytophthora</taxon>
    </lineage>
</organism>
<dbReference type="Gene3D" id="3.30.160.60">
    <property type="entry name" value="Classic Zinc Finger"/>
    <property type="match status" value="1"/>
</dbReference>